<sequence>MILFFGTRPGKEKIRKLHNLKCSFCGQVNTLTAYIRSNYFHLFWIKLFKISTSEVIECSHCKRVYYKDEFTEAMKEVLKQKDPIA</sequence>
<evidence type="ECO:0000313" key="4">
    <source>
        <dbReference type="Proteomes" id="UP000245667"/>
    </source>
</evidence>
<dbReference type="EMBL" id="JACWLN010000007">
    <property type="protein sequence ID" value="MBD1261863.1"/>
    <property type="molecule type" value="Genomic_DNA"/>
</dbReference>
<comment type="caution">
    <text evidence="3">The sequence shown here is derived from an EMBL/GenBank/DDBJ whole genome shotgun (WGS) entry which is preliminary data.</text>
</comment>
<reference evidence="3 4" key="1">
    <citation type="submission" date="2018-05" db="EMBL/GenBank/DDBJ databases">
        <title>Genomic Encyclopedia of Archaeal and Bacterial Type Strains, Phase II (KMG-II): from individual species to whole genera.</title>
        <authorList>
            <person name="Goeker M."/>
        </authorList>
    </citation>
    <scope>NUCLEOTIDE SEQUENCE [LARGE SCALE GENOMIC DNA]</scope>
    <source>
        <strain evidence="3 4">DSM 23514</strain>
    </source>
</reference>
<dbReference type="AlphaFoldDB" id="A0A316DV67"/>
<gene>
    <name evidence="2" type="ORF">HZY62_14755</name>
    <name evidence="3" type="ORF">LX92_03145</name>
</gene>
<dbReference type="Pfam" id="PF17032">
    <property type="entry name" value="Zn_ribbon_15"/>
    <property type="match status" value="1"/>
</dbReference>
<dbReference type="OrthoDB" id="766141at2"/>
<dbReference type="Proteomes" id="UP000245667">
    <property type="component" value="Unassembled WGS sequence"/>
</dbReference>
<evidence type="ECO:0000259" key="1">
    <source>
        <dbReference type="Pfam" id="PF17032"/>
    </source>
</evidence>
<reference evidence="2 5" key="2">
    <citation type="submission" date="2020-07" db="EMBL/GenBank/DDBJ databases">
        <title>The draft genome sequence of Maribacter polysiphoniae KCTC 22021.</title>
        <authorList>
            <person name="Mu L."/>
        </authorList>
    </citation>
    <scope>NUCLEOTIDE SEQUENCE [LARGE SCALE GENOMIC DNA]</scope>
    <source>
        <strain evidence="2 5">KCTC 22021</strain>
    </source>
</reference>
<evidence type="ECO:0000313" key="5">
    <source>
        <dbReference type="Proteomes" id="UP000651837"/>
    </source>
</evidence>
<organism evidence="3 4">
    <name type="scientific">Maribacter polysiphoniae</name>
    <dbReference type="NCBI Taxonomy" id="429344"/>
    <lineage>
        <taxon>Bacteria</taxon>
        <taxon>Pseudomonadati</taxon>
        <taxon>Bacteroidota</taxon>
        <taxon>Flavobacteriia</taxon>
        <taxon>Flavobacteriales</taxon>
        <taxon>Flavobacteriaceae</taxon>
        <taxon>Maribacter</taxon>
    </lineage>
</organism>
<accession>A0A316DV67</accession>
<dbReference type="InterPro" id="IPR031493">
    <property type="entry name" value="Zinc_ribbon_15"/>
</dbReference>
<dbReference type="EMBL" id="QGGQ01000008">
    <property type="protein sequence ID" value="PWK22227.1"/>
    <property type="molecule type" value="Genomic_DNA"/>
</dbReference>
<evidence type="ECO:0000313" key="3">
    <source>
        <dbReference type="EMBL" id="PWK22227.1"/>
    </source>
</evidence>
<evidence type="ECO:0000313" key="2">
    <source>
        <dbReference type="EMBL" id="MBD1261863.1"/>
    </source>
</evidence>
<feature type="domain" description="Zinc-ribbon 15" evidence="1">
    <location>
        <begin position="21"/>
        <end position="69"/>
    </location>
</feature>
<proteinExistence type="predicted"/>
<name>A0A316DV67_9FLAO</name>
<dbReference type="RefSeq" id="WP_109652611.1">
    <property type="nucleotide sequence ID" value="NZ_JACWLN010000007.1"/>
</dbReference>
<protein>
    <submittedName>
        <fullName evidence="3">Zinc ribbon family protein</fullName>
    </submittedName>
    <submittedName>
        <fullName evidence="2">Zinc-ribbon domain-containing protein</fullName>
    </submittedName>
</protein>
<keyword evidence="5" id="KW-1185">Reference proteome</keyword>
<dbReference type="Proteomes" id="UP000651837">
    <property type="component" value="Unassembled WGS sequence"/>
</dbReference>